<reference evidence="3 5" key="2">
    <citation type="submission" date="2024-07" db="EMBL/GenBank/DDBJ databases">
        <authorList>
            <person name="Akdeniz Z."/>
        </authorList>
    </citation>
    <scope>NUCLEOTIDE SEQUENCE [LARGE SCALE GENOMIC DNA]</scope>
</reference>
<evidence type="ECO:0000313" key="2">
    <source>
        <dbReference type="EMBL" id="CAI9977931.1"/>
    </source>
</evidence>
<dbReference type="AlphaFoldDB" id="A0AA86RNS0"/>
<name>A0AA86RNS0_9EUKA</name>
<dbReference type="Proteomes" id="UP001642409">
    <property type="component" value="Unassembled WGS sequence"/>
</dbReference>
<evidence type="ECO:0000313" key="1">
    <source>
        <dbReference type="EMBL" id="CAI9977927.1"/>
    </source>
</evidence>
<comment type="caution">
    <text evidence="2">The sequence shown here is derived from an EMBL/GenBank/DDBJ whole genome shotgun (WGS) entry which is preliminary data.</text>
</comment>
<gene>
    <name evidence="3" type="ORF">HINF_LOCUS63422</name>
    <name evidence="4" type="ORF">HINF_LOCUS63426</name>
    <name evidence="1" type="ORF">HINF_LOCUS65572</name>
    <name evidence="2" type="ORF">HINF_LOCUS65576</name>
</gene>
<organism evidence="2">
    <name type="scientific">Hexamita inflata</name>
    <dbReference type="NCBI Taxonomy" id="28002"/>
    <lineage>
        <taxon>Eukaryota</taxon>
        <taxon>Metamonada</taxon>
        <taxon>Diplomonadida</taxon>
        <taxon>Hexamitidae</taxon>
        <taxon>Hexamitinae</taxon>
        <taxon>Hexamita</taxon>
    </lineage>
</organism>
<dbReference type="EMBL" id="CAXDID020000397">
    <property type="protein sequence ID" value="CAL6086979.1"/>
    <property type="molecule type" value="Genomic_DNA"/>
</dbReference>
<proteinExistence type="predicted"/>
<dbReference type="EMBL" id="CAXDID020000397">
    <property type="protein sequence ID" value="CAL6086971.1"/>
    <property type="molecule type" value="Genomic_DNA"/>
</dbReference>
<evidence type="ECO:0000313" key="3">
    <source>
        <dbReference type="EMBL" id="CAL6086971.1"/>
    </source>
</evidence>
<evidence type="ECO:0000313" key="4">
    <source>
        <dbReference type="EMBL" id="CAL6086979.1"/>
    </source>
</evidence>
<dbReference type="EMBL" id="CATOUU010001181">
    <property type="protein sequence ID" value="CAI9977931.1"/>
    <property type="molecule type" value="Genomic_DNA"/>
</dbReference>
<accession>A0AA86RNS0</accession>
<evidence type="ECO:0000313" key="5">
    <source>
        <dbReference type="Proteomes" id="UP001642409"/>
    </source>
</evidence>
<dbReference type="EMBL" id="CATOUU010001181">
    <property type="protein sequence ID" value="CAI9977927.1"/>
    <property type="molecule type" value="Genomic_DNA"/>
</dbReference>
<sequence length="153" mass="17564">MNDINTTGIITPTIDKANEVLYAFMSDFWCKNMQLSLKQLIVWCFLSSDPQTRIVLLFARQQYVTTDPSIQSNKQVDCGWWQALSNFMFATFVRTSACNVSLYSTFIQSQEVSTLFGRNQLDVTKTSKEKNRPTENTIMIIAVQVIYIFKAFA</sequence>
<protein>
    <submittedName>
        <fullName evidence="3">Hypothetical_protein</fullName>
    </submittedName>
</protein>
<reference evidence="2" key="1">
    <citation type="submission" date="2023-06" db="EMBL/GenBank/DDBJ databases">
        <authorList>
            <person name="Kurt Z."/>
        </authorList>
    </citation>
    <scope>NUCLEOTIDE SEQUENCE</scope>
</reference>
<keyword evidence="5" id="KW-1185">Reference proteome</keyword>